<dbReference type="FunFam" id="1.10.340.30:FF:000009">
    <property type="entry name" value="DNA-3-methyladenine glycosylase I"/>
    <property type="match status" value="1"/>
</dbReference>
<dbReference type="InterPro" id="IPR005019">
    <property type="entry name" value="Adenine_glyco"/>
</dbReference>
<keyword evidence="1 9" id="KW-0479">Metal-binding</keyword>
<dbReference type="Proteomes" id="UP000196027">
    <property type="component" value="Chromosome"/>
</dbReference>
<keyword evidence="3" id="KW-0378">Hydrolase</keyword>
<evidence type="ECO:0000256" key="6">
    <source>
        <dbReference type="ARBA" id="ARBA00052558"/>
    </source>
</evidence>
<evidence type="ECO:0000256" key="4">
    <source>
        <dbReference type="ARBA" id="ARBA00022833"/>
    </source>
</evidence>
<keyword evidence="4 9" id="KW-0862">Zinc</keyword>
<dbReference type="InterPro" id="IPR052891">
    <property type="entry name" value="DNA-3mA_glycosylase"/>
</dbReference>
<dbReference type="SUPFAM" id="SSF48150">
    <property type="entry name" value="DNA-glycosylase"/>
    <property type="match status" value="1"/>
</dbReference>
<protein>
    <recommendedName>
        <fullName evidence="8">DNA-3-methyladenine glycosylase I</fullName>
        <ecNumber evidence="8">3.2.2.20</ecNumber>
    </recommendedName>
</protein>
<evidence type="ECO:0000313" key="10">
    <source>
        <dbReference type="EMBL" id="ARU59118.1"/>
    </source>
</evidence>
<dbReference type="NCBIfam" id="TIGR00624">
    <property type="entry name" value="tag"/>
    <property type="match status" value="1"/>
</dbReference>
<evidence type="ECO:0000313" key="11">
    <source>
        <dbReference type="Proteomes" id="UP000196027"/>
    </source>
</evidence>
<sequence>MVDNVKDANGKLSPVSRCGWCGEDPLYTDYHDHVWGRPVYDAIELFEKLCLDGQQAGLSWITILKKQGTYRNAYAQFDPEQIARYTDQDVERLLTDPGIIRNRLKVNSIIKNARAYLSMAAEGIDFSHFLWAFVDHVPIQNRWQSLSEVPVMTPASEAMSKALKKRGFTFVGPTICYAFMQAVGMVNDHLEHCLAYQDCLDLGMSAQQQD</sequence>
<dbReference type="GO" id="GO:0008725">
    <property type="term" value="F:DNA-3-methyladenine glycosylase activity"/>
    <property type="evidence" value="ECO:0007669"/>
    <property type="project" value="UniProtKB-EC"/>
</dbReference>
<feature type="binding site" evidence="9">
    <location>
        <position position="193"/>
    </location>
    <ligand>
        <name>Zn(2+)</name>
        <dbReference type="ChEBI" id="CHEBI:29105"/>
    </ligand>
</feature>
<evidence type="ECO:0000256" key="8">
    <source>
        <dbReference type="ARBA" id="ARBA00066766"/>
    </source>
</evidence>
<dbReference type="KEGG" id="ome:OLMES_5134"/>
<evidence type="ECO:0000256" key="3">
    <source>
        <dbReference type="ARBA" id="ARBA00022801"/>
    </source>
</evidence>
<comment type="function">
    <text evidence="7">Hydrolysis of the deoxyribose N-glycosidic bond to excise 3-methyladenine from the damaged DNA polymer formed by alkylation lesions.</text>
</comment>
<feature type="binding site" evidence="9">
    <location>
        <position position="18"/>
    </location>
    <ligand>
        <name>Zn(2+)</name>
        <dbReference type="ChEBI" id="CHEBI:29105"/>
    </ligand>
</feature>
<dbReference type="PANTHER" id="PTHR30037:SF4">
    <property type="entry name" value="DNA-3-METHYLADENINE GLYCOSYLASE I"/>
    <property type="match status" value="1"/>
</dbReference>
<dbReference type="Gene3D" id="1.10.340.30">
    <property type="entry name" value="Hypothetical protein, domain 2"/>
    <property type="match status" value="1"/>
</dbReference>
<feature type="binding site" evidence="9">
    <location>
        <position position="31"/>
    </location>
    <ligand>
        <name>Zn(2+)</name>
        <dbReference type="ChEBI" id="CHEBI:29105"/>
    </ligand>
</feature>
<organism evidence="10 11">
    <name type="scientific">Oleiphilus messinensis</name>
    <dbReference type="NCBI Taxonomy" id="141451"/>
    <lineage>
        <taxon>Bacteria</taxon>
        <taxon>Pseudomonadati</taxon>
        <taxon>Pseudomonadota</taxon>
        <taxon>Gammaproteobacteria</taxon>
        <taxon>Oceanospirillales</taxon>
        <taxon>Oleiphilaceae</taxon>
        <taxon>Oleiphilus</taxon>
    </lineage>
</organism>
<evidence type="ECO:0000256" key="2">
    <source>
        <dbReference type="ARBA" id="ARBA00022763"/>
    </source>
</evidence>
<dbReference type="EMBL" id="CP021425">
    <property type="protein sequence ID" value="ARU59118.1"/>
    <property type="molecule type" value="Genomic_DNA"/>
</dbReference>
<dbReference type="InterPro" id="IPR004597">
    <property type="entry name" value="Tag"/>
</dbReference>
<comment type="catalytic activity">
    <reaction evidence="6">
        <text>Hydrolysis of alkylated DNA, releasing 3-methyladenine.</text>
        <dbReference type="EC" id="3.2.2.20"/>
    </reaction>
</comment>
<dbReference type="OrthoDB" id="9807664at2"/>
<dbReference type="GO" id="GO:0006284">
    <property type="term" value="P:base-excision repair"/>
    <property type="evidence" value="ECO:0007669"/>
    <property type="project" value="InterPro"/>
</dbReference>
<dbReference type="GO" id="GO:0046872">
    <property type="term" value="F:metal ion binding"/>
    <property type="evidence" value="ECO:0007669"/>
    <property type="project" value="UniProtKB-KW"/>
</dbReference>
<dbReference type="InterPro" id="IPR011257">
    <property type="entry name" value="DNA_glycosylase"/>
</dbReference>
<proteinExistence type="predicted"/>
<dbReference type="RefSeq" id="WP_087463823.1">
    <property type="nucleotide sequence ID" value="NZ_CP021425.1"/>
</dbReference>
<keyword evidence="5" id="KW-0234">DNA repair</keyword>
<evidence type="ECO:0000256" key="1">
    <source>
        <dbReference type="ARBA" id="ARBA00022723"/>
    </source>
</evidence>
<dbReference type="PANTHER" id="PTHR30037">
    <property type="entry name" value="DNA-3-METHYLADENINE GLYCOSYLASE 1"/>
    <property type="match status" value="1"/>
</dbReference>
<dbReference type="Pfam" id="PF03352">
    <property type="entry name" value="Adenine_glyco"/>
    <property type="match status" value="1"/>
</dbReference>
<name>A0A1Y0IF02_9GAMM</name>
<evidence type="ECO:0000256" key="5">
    <source>
        <dbReference type="ARBA" id="ARBA00023204"/>
    </source>
</evidence>
<keyword evidence="2" id="KW-0227">DNA damage</keyword>
<dbReference type="AlphaFoldDB" id="A0A1Y0IF02"/>
<evidence type="ECO:0000256" key="7">
    <source>
        <dbReference type="ARBA" id="ARBA00057608"/>
    </source>
</evidence>
<gene>
    <name evidence="10" type="ORF">OLMES_5134</name>
</gene>
<feature type="binding site" evidence="9">
    <location>
        <position position="189"/>
    </location>
    <ligand>
        <name>Zn(2+)</name>
        <dbReference type="ChEBI" id="CHEBI:29105"/>
    </ligand>
</feature>
<keyword evidence="11" id="KW-1185">Reference proteome</keyword>
<accession>A0A1Y0IF02</accession>
<reference evidence="10 11" key="1">
    <citation type="submission" date="2017-05" db="EMBL/GenBank/DDBJ databases">
        <title>Genomic insights into alkan degradation activity of Oleiphilus messinensis.</title>
        <authorList>
            <person name="Kozyavkin S.A."/>
            <person name="Slesarev A.I."/>
            <person name="Golyshin P.N."/>
            <person name="Korzhenkov A."/>
            <person name="Golyshina O.N."/>
            <person name="Toshchakov S.V."/>
        </authorList>
    </citation>
    <scope>NUCLEOTIDE SEQUENCE [LARGE SCALE GENOMIC DNA]</scope>
    <source>
        <strain evidence="10 11">ME102</strain>
    </source>
</reference>
<evidence type="ECO:0000256" key="9">
    <source>
        <dbReference type="PIRSR" id="PIRSR604597-1"/>
    </source>
</evidence>
<dbReference type="EC" id="3.2.2.20" evidence="8"/>